<protein>
    <submittedName>
        <fullName evidence="2">Uncharacterized protein</fullName>
    </submittedName>
</protein>
<keyword evidence="1" id="KW-0732">Signal</keyword>
<feature type="signal peptide" evidence="1">
    <location>
        <begin position="1"/>
        <end position="21"/>
    </location>
</feature>
<dbReference type="EMBL" id="KV417282">
    <property type="protein sequence ID" value="KZO96869.1"/>
    <property type="molecule type" value="Genomic_DNA"/>
</dbReference>
<feature type="chain" id="PRO_5007890411" evidence="1">
    <location>
        <begin position="22"/>
        <end position="133"/>
    </location>
</feature>
<reference evidence="2 3" key="1">
    <citation type="journal article" date="2016" name="Mol. Biol. Evol.">
        <title>Comparative Genomics of Early-Diverging Mushroom-Forming Fungi Provides Insights into the Origins of Lignocellulose Decay Capabilities.</title>
        <authorList>
            <person name="Nagy L.G."/>
            <person name="Riley R."/>
            <person name="Tritt A."/>
            <person name="Adam C."/>
            <person name="Daum C."/>
            <person name="Floudas D."/>
            <person name="Sun H."/>
            <person name="Yadav J.S."/>
            <person name="Pangilinan J."/>
            <person name="Larsson K.H."/>
            <person name="Matsuura K."/>
            <person name="Barry K."/>
            <person name="Labutti K."/>
            <person name="Kuo R."/>
            <person name="Ohm R.A."/>
            <person name="Bhattacharya S.S."/>
            <person name="Shirouzu T."/>
            <person name="Yoshinaga Y."/>
            <person name="Martin F.M."/>
            <person name="Grigoriev I.V."/>
            <person name="Hibbett D.S."/>
        </authorList>
    </citation>
    <scope>NUCLEOTIDE SEQUENCE [LARGE SCALE GENOMIC DNA]</scope>
    <source>
        <strain evidence="2 3">TUFC12733</strain>
    </source>
</reference>
<name>A0A167MMD4_CALVF</name>
<sequence length="133" mass="14851">MFALRLFSLVCVPVCAPKMEADQSERGKGHSSRWWRLSCTPRAPFLLLLPPSAFLSATSVLLSDSACKRLDIVPQQQTIKYLSAGTEIVYRHLGLSEDLVQPTVLSVSYGMTRSEGVEGECMWRGCRIMLQML</sequence>
<organism evidence="2 3">
    <name type="scientific">Calocera viscosa (strain TUFC12733)</name>
    <dbReference type="NCBI Taxonomy" id="1330018"/>
    <lineage>
        <taxon>Eukaryota</taxon>
        <taxon>Fungi</taxon>
        <taxon>Dikarya</taxon>
        <taxon>Basidiomycota</taxon>
        <taxon>Agaricomycotina</taxon>
        <taxon>Dacrymycetes</taxon>
        <taxon>Dacrymycetales</taxon>
        <taxon>Dacrymycetaceae</taxon>
        <taxon>Calocera</taxon>
    </lineage>
</organism>
<evidence type="ECO:0000313" key="3">
    <source>
        <dbReference type="Proteomes" id="UP000076738"/>
    </source>
</evidence>
<proteinExistence type="predicted"/>
<dbReference type="AlphaFoldDB" id="A0A167MMD4"/>
<keyword evidence="3" id="KW-1185">Reference proteome</keyword>
<gene>
    <name evidence="2" type="ORF">CALVIDRAFT_102559</name>
</gene>
<dbReference type="Proteomes" id="UP000076738">
    <property type="component" value="Unassembled WGS sequence"/>
</dbReference>
<evidence type="ECO:0000313" key="2">
    <source>
        <dbReference type="EMBL" id="KZO96869.1"/>
    </source>
</evidence>
<accession>A0A167MMD4</accession>
<evidence type="ECO:0000256" key="1">
    <source>
        <dbReference type="SAM" id="SignalP"/>
    </source>
</evidence>